<keyword evidence="2" id="KW-0808">Transferase</keyword>
<evidence type="ECO:0000313" key="3">
    <source>
        <dbReference type="Proteomes" id="UP000092582"/>
    </source>
</evidence>
<organism evidence="2 3">
    <name type="scientific">Cryobacterium arcticum</name>
    <dbReference type="NCBI Taxonomy" id="670052"/>
    <lineage>
        <taxon>Bacteria</taxon>
        <taxon>Bacillati</taxon>
        <taxon>Actinomycetota</taxon>
        <taxon>Actinomycetes</taxon>
        <taxon>Micrococcales</taxon>
        <taxon>Microbacteriaceae</taxon>
        <taxon>Cryobacterium</taxon>
    </lineage>
</organism>
<protein>
    <submittedName>
        <fullName evidence="2">Acetyltransferase</fullName>
    </submittedName>
</protein>
<evidence type="ECO:0000259" key="1">
    <source>
        <dbReference type="PROSITE" id="PS51186"/>
    </source>
</evidence>
<dbReference type="InterPro" id="IPR000182">
    <property type="entry name" value="GNAT_dom"/>
</dbReference>
<dbReference type="SUPFAM" id="SSF55729">
    <property type="entry name" value="Acyl-CoA N-acyltransferases (Nat)"/>
    <property type="match status" value="1"/>
</dbReference>
<feature type="domain" description="N-acetyltransferase" evidence="1">
    <location>
        <begin position="1"/>
        <end position="131"/>
    </location>
</feature>
<proteinExistence type="predicted"/>
<dbReference type="PROSITE" id="PS51186">
    <property type="entry name" value="GNAT"/>
    <property type="match status" value="1"/>
</dbReference>
<dbReference type="PATRIC" id="fig|670052.7.peg.1071"/>
<dbReference type="Pfam" id="PF00583">
    <property type="entry name" value="Acetyltransf_1"/>
    <property type="match status" value="1"/>
</dbReference>
<evidence type="ECO:0000313" key="2">
    <source>
        <dbReference type="EMBL" id="ANP72000.1"/>
    </source>
</evidence>
<sequence length="152" mass="16306">MLQLAPTTSRDLGELTEFLRGVDLTLSGLDSPAVRLWIARDASTGCIVASTGFECSDDGSQVLIRSVAVDPSRRGHGTGLELAGFALDRAAEAGAERAWLFSRRSGEFWQRMGFALASTGDLAAVLASTHQVRHFAETGQLAREVAWSRLLS</sequence>
<dbReference type="GO" id="GO:0016747">
    <property type="term" value="F:acyltransferase activity, transferring groups other than amino-acyl groups"/>
    <property type="evidence" value="ECO:0007669"/>
    <property type="project" value="InterPro"/>
</dbReference>
<reference evidence="2 3" key="1">
    <citation type="submission" date="2016-06" db="EMBL/GenBank/DDBJ databases">
        <title>Genome sequencing of Cryobacterium arcticum PAMC 27867.</title>
        <authorList>
            <person name="Lee J."/>
            <person name="Kim O.-S."/>
        </authorList>
    </citation>
    <scope>NUCLEOTIDE SEQUENCE [LARGE SCALE GENOMIC DNA]</scope>
    <source>
        <strain evidence="2 3">PAMC 27867</strain>
    </source>
</reference>
<gene>
    <name evidence="2" type="ORF">PA27867_1033</name>
</gene>
<dbReference type="KEGG" id="cart:PA27867_1033"/>
<accession>A0A1B1BHG3</accession>
<dbReference type="STRING" id="670052.PA27867_1033"/>
<dbReference type="Proteomes" id="UP000092582">
    <property type="component" value="Chromosome 1"/>
</dbReference>
<dbReference type="InterPro" id="IPR016181">
    <property type="entry name" value="Acyl_CoA_acyltransferase"/>
</dbReference>
<keyword evidence="3" id="KW-1185">Reference proteome</keyword>
<dbReference type="EMBL" id="CP016282">
    <property type="protein sequence ID" value="ANP72000.1"/>
    <property type="molecule type" value="Genomic_DNA"/>
</dbReference>
<dbReference type="RefSeq" id="WP_066594154.1">
    <property type="nucleotide sequence ID" value="NZ_CP016282.1"/>
</dbReference>
<name>A0A1B1BHG3_9MICO</name>
<dbReference type="AlphaFoldDB" id="A0A1B1BHG3"/>
<dbReference type="OrthoDB" id="3429276at2"/>
<dbReference type="Gene3D" id="3.40.630.30">
    <property type="match status" value="1"/>
</dbReference>